<dbReference type="AlphaFoldDB" id="A0AAV8UDA8"/>
<feature type="domain" description="Trichome birefringence-like C-terminal" evidence="9">
    <location>
        <begin position="273"/>
        <end position="459"/>
    </location>
</feature>
<evidence type="ECO:0000259" key="10">
    <source>
        <dbReference type="Pfam" id="PF14416"/>
    </source>
</evidence>
<dbReference type="Pfam" id="PF13839">
    <property type="entry name" value="PC-Esterase"/>
    <property type="match status" value="2"/>
</dbReference>
<feature type="domain" description="Trichome birefringence-like C-terminal" evidence="9">
    <location>
        <begin position="484"/>
        <end position="579"/>
    </location>
</feature>
<gene>
    <name evidence="11" type="ORF">K2173_025188</name>
</gene>
<keyword evidence="12" id="KW-1185">Reference proteome</keyword>
<dbReference type="Proteomes" id="UP001159364">
    <property type="component" value="Linkage Group LG08"/>
</dbReference>
<keyword evidence="3 8" id="KW-0812">Transmembrane</keyword>
<evidence type="ECO:0000256" key="2">
    <source>
        <dbReference type="ARBA" id="ARBA00007727"/>
    </source>
</evidence>
<evidence type="ECO:0000256" key="3">
    <source>
        <dbReference type="ARBA" id="ARBA00022692"/>
    </source>
</evidence>
<dbReference type="GO" id="GO:0016020">
    <property type="term" value="C:membrane"/>
    <property type="evidence" value="ECO:0007669"/>
    <property type="project" value="UniProtKB-SubCell"/>
</dbReference>
<accession>A0AAV8UDA8</accession>
<sequence length="589" mass="67125">MQRQKSFSLKPTRFLVFWFTISSSVIFLTVFTFWLVKSSPYSYILQETNFEYNKTTFLGTGSQPFTVQNFAEFSRNLSATSLNTSVIANGYGVVPENTSGSGGISVVTSDNESEMLNAEEDGETADTNLTEVQESVAVVESPSEKIESKAREEKKSRSIAMVKDEGHSREDVVGKIRTNSLVKVEALSNRMNAERKNKVFSVDNSGNLENGRIKQKSGKECDVTNGSWVYDEGYPLYTNSSCPFIDEGFDCAGNGKLDGDYTKWRWQPQDCDIPRFNVTKMLELIRGKRLVFVGDSINRNQWESMLCMLMGAIKDPKRVYETHGRRITKEKGNYSFKFVDYKCTVEYYVSHFLVHEGKARIGQRRVQTLRIDSIDHGSSRWRGADILIFNTAHWWSHFKTKAGINYYQEGNLVHPQLDVHVAFRRAMGTWASWVNKHINPRKTRVFFRSSAPSHFRSAELIYQSVRASTLHIYLLLMVCVLLLYSGGQWNSGGHCKEAVKPLSYTSRIDSQKNTITEEIIKQMKIPVTFLDITSLSGYRVDGHPSIYGKKPSTRYSSRIQDCSHWCLPGVPDTWNELLYFHLQSKVGTI</sequence>
<feature type="region of interest" description="Disordered" evidence="7">
    <location>
        <begin position="142"/>
        <end position="170"/>
    </location>
</feature>
<comment type="similarity">
    <text evidence="2">Belongs to the PC-esterase family. TBL subfamily.</text>
</comment>
<evidence type="ECO:0000256" key="6">
    <source>
        <dbReference type="ARBA" id="ARBA00023136"/>
    </source>
</evidence>
<feature type="transmembrane region" description="Helical" evidence="8">
    <location>
        <begin position="12"/>
        <end position="36"/>
    </location>
</feature>
<evidence type="ECO:0008006" key="13">
    <source>
        <dbReference type="Google" id="ProtNLM"/>
    </source>
</evidence>
<reference evidence="11 12" key="1">
    <citation type="submission" date="2021-09" db="EMBL/GenBank/DDBJ databases">
        <title>Genomic insights and catalytic innovation underlie evolution of tropane alkaloids biosynthesis.</title>
        <authorList>
            <person name="Wang Y.-J."/>
            <person name="Tian T."/>
            <person name="Huang J.-P."/>
            <person name="Huang S.-X."/>
        </authorList>
    </citation>
    <scope>NUCLEOTIDE SEQUENCE [LARGE SCALE GENOMIC DNA]</scope>
    <source>
        <strain evidence="11">KIB-2018</strain>
        <tissue evidence="11">Leaf</tissue>
    </source>
</reference>
<evidence type="ECO:0000256" key="7">
    <source>
        <dbReference type="SAM" id="MobiDB-lite"/>
    </source>
</evidence>
<name>A0AAV8UDA8_9ROSI</name>
<evidence type="ECO:0000256" key="4">
    <source>
        <dbReference type="ARBA" id="ARBA00022968"/>
    </source>
</evidence>
<protein>
    <recommendedName>
        <fullName evidence="13">Trichome birefringence-like N-terminal domain-containing protein</fullName>
    </recommendedName>
</protein>
<keyword evidence="6 8" id="KW-0472">Membrane</keyword>
<proteinExistence type="inferred from homology"/>
<dbReference type="InterPro" id="IPR026057">
    <property type="entry name" value="TBL_C"/>
</dbReference>
<organism evidence="11 12">
    <name type="scientific">Erythroxylum novogranatense</name>
    <dbReference type="NCBI Taxonomy" id="1862640"/>
    <lineage>
        <taxon>Eukaryota</taxon>
        <taxon>Viridiplantae</taxon>
        <taxon>Streptophyta</taxon>
        <taxon>Embryophyta</taxon>
        <taxon>Tracheophyta</taxon>
        <taxon>Spermatophyta</taxon>
        <taxon>Magnoliopsida</taxon>
        <taxon>eudicotyledons</taxon>
        <taxon>Gunneridae</taxon>
        <taxon>Pentapetalae</taxon>
        <taxon>rosids</taxon>
        <taxon>fabids</taxon>
        <taxon>Malpighiales</taxon>
        <taxon>Erythroxylaceae</taxon>
        <taxon>Erythroxylum</taxon>
    </lineage>
</organism>
<evidence type="ECO:0000313" key="12">
    <source>
        <dbReference type="Proteomes" id="UP001159364"/>
    </source>
</evidence>
<comment type="caution">
    <text evidence="11">The sequence shown here is derived from an EMBL/GenBank/DDBJ whole genome shotgun (WGS) entry which is preliminary data.</text>
</comment>
<keyword evidence="4" id="KW-0735">Signal-anchor</keyword>
<evidence type="ECO:0000313" key="11">
    <source>
        <dbReference type="EMBL" id="KAJ8900411.1"/>
    </source>
</evidence>
<dbReference type="Pfam" id="PF14416">
    <property type="entry name" value="PMR5N"/>
    <property type="match status" value="1"/>
</dbReference>
<evidence type="ECO:0000256" key="5">
    <source>
        <dbReference type="ARBA" id="ARBA00022989"/>
    </source>
</evidence>
<dbReference type="InterPro" id="IPR025846">
    <property type="entry name" value="TBL_N"/>
</dbReference>
<evidence type="ECO:0000259" key="9">
    <source>
        <dbReference type="Pfam" id="PF13839"/>
    </source>
</evidence>
<dbReference type="PANTHER" id="PTHR32285:SF19">
    <property type="entry name" value="PROTEIN TRICHOME BIREFRINGENCE-LIKE 6"/>
    <property type="match status" value="1"/>
</dbReference>
<dbReference type="InterPro" id="IPR029962">
    <property type="entry name" value="TBL"/>
</dbReference>
<dbReference type="GO" id="GO:0005794">
    <property type="term" value="C:Golgi apparatus"/>
    <property type="evidence" value="ECO:0007669"/>
    <property type="project" value="TreeGrafter"/>
</dbReference>
<feature type="domain" description="Trichome birefringence-like N-terminal" evidence="10">
    <location>
        <begin position="219"/>
        <end position="272"/>
    </location>
</feature>
<evidence type="ECO:0000256" key="8">
    <source>
        <dbReference type="SAM" id="Phobius"/>
    </source>
</evidence>
<dbReference type="EMBL" id="JAIWQS010000008">
    <property type="protein sequence ID" value="KAJ8900411.1"/>
    <property type="molecule type" value="Genomic_DNA"/>
</dbReference>
<dbReference type="GO" id="GO:0016413">
    <property type="term" value="F:O-acetyltransferase activity"/>
    <property type="evidence" value="ECO:0007669"/>
    <property type="project" value="InterPro"/>
</dbReference>
<keyword evidence="5 8" id="KW-1133">Transmembrane helix</keyword>
<evidence type="ECO:0000256" key="1">
    <source>
        <dbReference type="ARBA" id="ARBA00004167"/>
    </source>
</evidence>
<comment type="subcellular location">
    <subcellularLocation>
        <location evidence="1">Membrane</location>
        <topology evidence="1">Single-pass membrane protein</topology>
    </subcellularLocation>
</comment>
<dbReference type="PANTHER" id="PTHR32285">
    <property type="entry name" value="PROTEIN TRICHOME BIREFRINGENCE-LIKE 9-RELATED"/>
    <property type="match status" value="1"/>
</dbReference>